<name>A0ABR9LQ52_9ACTN</name>
<protein>
    <submittedName>
        <fullName evidence="1">Uncharacterized protein</fullName>
    </submittedName>
</protein>
<dbReference type="EMBL" id="JADBEK010000001">
    <property type="protein sequence ID" value="MBE1582787.1"/>
    <property type="molecule type" value="Genomic_DNA"/>
</dbReference>
<gene>
    <name evidence="1" type="ORF">H4W80_001045</name>
</gene>
<sequence>MHRNAIGKIRDLKNDLPEDSLQQLSDRIALAAPRS</sequence>
<evidence type="ECO:0000313" key="1">
    <source>
        <dbReference type="EMBL" id="MBE1582787.1"/>
    </source>
</evidence>
<reference evidence="1 2" key="1">
    <citation type="submission" date="2020-10" db="EMBL/GenBank/DDBJ databases">
        <title>Sequencing the genomes of 1000 actinobacteria strains.</title>
        <authorList>
            <person name="Klenk H.-P."/>
        </authorList>
    </citation>
    <scope>NUCLEOTIDE SEQUENCE [LARGE SCALE GENOMIC DNA]</scope>
    <source>
        <strain evidence="1 2">DSM 43173</strain>
    </source>
</reference>
<evidence type="ECO:0000313" key="2">
    <source>
        <dbReference type="Proteomes" id="UP000633509"/>
    </source>
</evidence>
<comment type="caution">
    <text evidence="1">The sequence shown here is derived from an EMBL/GenBank/DDBJ whole genome shotgun (WGS) entry which is preliminary data.</text>
</comment>
<proteinExistence type="predicted"/>
<organism evidence="1 2">
    <name type="scientific">Nonomuraea angiospora</name>
    <dbReference type="NCBI Taxonomy" id="46172"/>
    <lineage>
        <taxon>Bacteria</taxon>
        <taxon>Bacillati</taxon>
        <taxon>Actinomycetota</taxon>
        <taxon>Actinomycetes</taxon>
        <taxon>Streptosporangiales</taxon>
        <taxon>Streptosporangiaceae</taxon>
        <taxon>Nonomuraea</taxon>
    </lineage>
</organism>
<keyword evidence="2" id="KW-1185">Reference proteome</keyword>
<dbReference type="Proteomes" id="UP000633509">
    <property type="component" value="Unassembled WGS sequence"/>
</dbReference>
<accession>A0ABR9LQ52</accession>